<organism evidence="1 2">
    <name type="scientific">Cardiocondyla obscurior</name>
    <dbReference type="NCBI Taxonomy" id="286306"/>
    <lineage>
        <taxon>Eukaryota</taxon>
        <taxon>Metazoa</taxon>
        <taxon>Ecdysozoa</taxon>
        <taxon>Arthropoda</taxon>
        <taxon>Hexapoda</taxon>
        <taxon>Insecta</taxon>
        <taxon>Pterygota</taxon>
        <taxon>Neoptera</taxon>
        <taxon>Endopterygota</taxon>
        <taxon>Hymenoptera</taxon>
        <taxon>Apocrita</taxon>
        <taxon>Aculeata</taxon>
        <taxon>Formicoidea</taxon>
        <taxon>Formicidae</taxon>
        <taxon>Myrmicinae</taxon>
        <taxon>Cardiocondyla</taxon>
    </lineage>
</organism>
<name>A0AAW2EG50_9HYME</name>
<dbReference type="Proteomes" id="UP001430953">
    <property type="component" value="Unassembled WGS sequence"/>
</dbReference>
<evidence type="ECO:0000313" key="1">
    <source>
        <dbReference type="EMBL" id="KAL0101359.1"/>
    </source>
</evidence>
<keyword evidence="2" id="KW-1185">Reference proteome</keyword>
<protein>
    <submittedName>
        <fullName evidence="1">Uncharacterized protein</fullName>
    </submittedName>
</protein>
<gene>
    <name evidence="1" type="ORF">PUN28_018880</name>
</gene>
<sequence length="122" mass="13768">MRETSWIGVSRPRDKILKCHVLLPPVAFMPATLYTSWDGRKKEGYYFTSITIRQASASANGHPPCISLPLFRRRSSSFTLRASPSVSLRRVATLQILAAWTRMCALNAMRLSAVLLVRFARD</sequence>
<dbReference type="AlphaFoldDB" id="A0AAW2EG50"/>
<comment type="caution">
    <text evidence="1">The sequence shown here is derived from an EMBL/GenBank/DDBJ whole genome shotgun (WGS) entry which is preliminary data.</text>
</comment>
<evidence type="ECO:0000313" key="2">
    <source>
        <dbReference type="Proteomes" id="UP001430953"/>
    </source>
</evidence>
<reference evidence="1 2" key="1">
    <citation type="submission" date="2023-03" db="EMBL/GenBank/DDBJ databases">
        <title>High recombination rates correlate with genetic variation in Cardiocondyla obscurior ants.</title>
        <authorList>
            <person name="Errbii M."/>
        </authorList>
    </citation>
    <scope>NUCLEOTIDE SEQUENCE [LARGE SCALE GENOMIC DNA]</scope>
    <source>
        <strain evidence="1">Alpha-2009</strain>
        <tissue evidence="1">Whole body</tissue>
    </source>
</reference>
<dbReference type="EMBL" id="JADYXP020000024">
    <property type="protein sequence ID" value="KAL0101359.1"/>
    <property type="molecule type" value="Genomic_DNA"/>
</dbReference>
<proteinExistence type="predicted"/>
<accession>A0AAW2EG50</accession>